<evidence type="ECO:0000313" key="2">
    <source>
        <dbReference type="Proteomes" id="UP000192761"/>
    </source>
</evidence>
<evidence type="ECO:0008006" key="3">
    <source>
        <dbReference type="Google" id="ProtNLM"/>
    </source>
</evidence>
<dbReference type="RefSeq" id="WP_084090522.1">
    <property type="nucleotide sequence ID" value="NZ_FWXD01000009.1"/>
</dbReference>
<dbReference type="InterPro" id="IPR010662">
    <property type="entry name" value="RBBP9/YdeN"/>
</dbReference>
<evidence type="ECO:0000313" key="1">
    <source>
        <dbReference type="EMBL" id="SMC24357.1"/>
    </source>
</evidence>
<dbReference type="Gene3D" id="3.40.50.1820">
    <property type="entry name" value="alpha/beta hydrolase"/>
    <property type="match status" value="1"/>
</dbReference>
<dbReference type="SUPFAM" id="SSF53474">
    <property type="entry name" value="alpha/beta-Hydrolases"/>
    <property type="match status" value="1"/>
</dbReference>
<dbReference type="GO" id="GO:0016787">
    <property type="term" value="F:hydrolase activity"/>
    <property type="evidence" value="ECO:0007669"/>
    <property type="project" value="InterPro"/>
</dbReference>
<keyword evidence="2" id="KW-1185">Reference proteome</keyword>
<organism evidence="1 2">
    <name type="scientific">Andreprevotia lacus DSM 23236</name>
    <dbReference type="NCBI Taxonomy" id="1121001"/>
    <lineage>
        <taxon>Bacteria</taxon>
        <taxon>Pseudomonadati</taxon>
        <taxon>Pseudomonadota</taxon>
        <taxon>Betaproteobacteria</taxon>
        <taxon>Neisseriales</taxon>
        <taxon>Chitinibacteraceae</taxon>
        <taxon>Andreprevotia</taxon>
    </lineage>
</organism>
<dbReference type="OrthoDB" id="9804993at2"/>
<dbReference type="EMBL" id="FWXD01000009">
    <property type="protein sequence ID" value="SMC24357.1"/>
    <property type="molecule type" value="Genomic_DNA"/>
</dbReference>
<gene>
    <name evidence="1" type="ORF">SAMN02745857_01870</name>
</gene>
<accession>A0A1W1XKL6</accession>
<dbReference type="AlphaFoldDB" id="A0A1W1XKL6"/>
<reference evidence="1 2" key="1">
    <citation type="submission" date="2017-04" db="EMBL/GenBank/DDBJ databases">
        <authorList>
            <person name="Afonso C.L."/>
            <person name="Miller P.J."/>
            <person name="Scott M.A."/>
            <person name="Spackman E."/>
            <person name="Goraichik I."/>
            <person name="Dimitrov K.M."/>
            <person name="Suarez D.L."/>
            <person name="Swayne D.E."/>
        </authorList>
    </citation>
    <scope>NUCLEOTIDE SEQUENCE [LARGE SCALE GENOMIC DNA]</scope>
    <source>
        <strain evidence="1 2">DSM 23236</strain>
    </source>
</reference>
<proteinExistence type="predicted"/>
<protein>
    <recommendedName>
        <fullName evidence="3">Alpha/beta hydrolase family protein</fullName>
    </recommendedName>
</protein>
<dbReference type="InterPro" id="IPR029058">
    <property type="entry name" value="AB_hydrolase_fold"/>
</dbReference>
<dbReference type="Pfam" id="PF06821">
    <property type="entry name" value="Ser_hydrolase"/>
    <property type="match status" value="1"/>
</dbReference>
<name>A0A1W1XKL6_9NEIS</name>
<sequence>MQMAALIVPGIGNSGAAHWQTLWQQQWPWATRIAVPDWDRPVLADWMDAIEQGVLQRGGETVIIAHSLGCIAVAHWAAATRLRVRGTLLVAVPDPAGPAFPAEAAGFVLPPLRPLPFPAIVVASCDDPYGSMAHASRCAQGWGGELVNVGASGHINAASGLGDWPAGRSLLGRLSGT</sequence>
<dbReference type="Proteomes" id="UP000192761">
    <property type="component" value="Unassembled WGS sequence"/>
</dbReference>